<dbReference type="AlphaFoldDB" id="A0A3N0EZX2"/>
<evidence type="ECO:0000313" key="2">
    <source>
        <dbReference type="Proteomes" id="UP000267469"/>
    </source>
</evidence>
<proteinExistence type="predicted"/>
<keyword evidence="2" id="KW-1185">Reference proteome</keyword>
<evidence type="ECO:0000313" key="1">
    <source>
        <dbReference type="EMBL" id="RNL93394.1"/>
    </source>
</evidence>
<reference evidence="1 2" key="1">
    <citation type="submission" date="2018-10" db="EMBL/GenBank/DDBJ databases">
        <title>Sinomicrobium pectinilyticum sp. nov., a pectinase-producing bacterium isolated from alkaline and saline soil, and emended description of the genus Sinomicrobium.</title>
        <authorList>
            <person name="Cheng B."/>
            <person name="Li C."/>
            <person name="Lai Q."/>
            <person name="Du M."/>
            <person name="Shao Z."/>
            <person name="Xu P."/>
            <person name="Yang C."/>
        </authorList>
    </citation>
    <scope>NUCLEOTIDE SEQUENCE [LARGE SCALE GENOMIC DNA]</scope>
    <source>
        <strain evidence="1 2">5DNS001</strain>
    </source>
</reference>
<name>A0A3N0EZX2_SINP1</name>
<gene>
    <name evidence="1" type="ORF">ED312_02815</name>
</gene>
<sequence>MLPDDPTRASTIRTMTPMATNHQRGLVAPVRCTALASYCRTSRVWVLSRRLCFSCLASERSFYMSFAISFISLRLLSCHS</sequence>
<organism evidence="1 2">
    <name type="scientific">Sinomicrobium pectinilyticum</name>
    <dbReference type="NCBI Taxonomy" id="1084421"/>
    <lineage>
        <taxon>Bacteria</taxon>
        <taxon>Pseudomonadati</taxon>
        <taxon>Bacteroidota</taxon>
        <taxon>Flavobacteriia</taxon>
        <taxon>Flavobacteriales</taxon>
        <taxon>Flavobacteriaceae</taxon>
        <taxon>Sinomicrobium</taxon>
    </lineage>
</organism>
<comment type="caution">
    <text evidence="1">The sequence shown here is derived from an EMBL/GenBank/DDBJ whole genome shotgun (WGS) entry which is preliminary data.</text>
</comment>
<accession>A0A3N0EZX2</accession>
<dbReference type="EMBL" id="RJTM01000012">
    <property type="protein sequence ID" value="RNL93394.1"/>
    <property type="molecule type" value="Genomic_DNA"/>
</dbReference>
<dbReference type="Proteomes" id="UP000267469">
    <property type="component" value="Unassembled WGS sequence"/>
</dbReference>
<protein>
    <submittedName>
        <fullName evidence="1">Uncharacterized protein</fullName>
    </submittedName>
</protein>